<evidence type="ECO:0000256" key="2">
    <source>
        <dbReference type="ARBA" id="ARBA00013253"/>
    </source>
</evidence>
<dbReference type="EC" id="2.7.6.3" evidence="2"/>
<keyword evidence="10" id="KW-1185">Reference proteome</keyword>
<keyword evidence="6" id="KW-0067">ATP-binding</keyword>
<keyword evidence="3" id="KW-0808">Transferase</keyword>
<evidence type="ECO:0000256" key="6">
    <source>
        <dbReference type="ARBA" id="ARBA00022840"/>
    </source>
</evidence>
<evidence type="ECO:0000256" key="1">
    <source>
        <dbReference type="ARBA" id="ARBA00005051"/>
    </source>
</evidence>
<organism evidence="9 10">
    <name type="scientific">Thalassotalea insulae</name>
    <dbReference type="NCBI Taxonomy" id="2056778"/>
    <lineage>
        <taxon>Bacteria</taxon>
        <taxon>Pseudomonadati</taxon>
        <taxon>Pseudomonadota</taxon>
        <taxon>Gammaproteobacteria</taxon>
        <taxon>Alteromonadales</taxon>
        <taxon>Colwelliaceae</taxon>
        <taxon>Thalassotalea</taxon>
    </lineage>
</organism>
<evidence type="ECO:0000313" key="10">
    <source>
        <dbReference type="Proteomes" id="UP001157186"/>
    </source>
</evidence>
<dbReference type="PANTHER" id="PTHR43071:SF2">
    <property type="entry name" value="2-AMINO-4-HYDROXY-6-HYDROXYMETHYLDIHYDROPTERIDINE PYROPHOSPHOKINASE"/>
    <property type="match status" value="1"/>
</dbReference>
<dbReference type="InterPro" id="IPR035907">
    <property type="entry name" value="Hppk_sf"/>
</dbReference>
<dbReference type="InterPro" id="IPR000550">
    <property type="entry name" value="Hppk"/>
</dbReference>
<reference evidence="9 10" key="1">
    <citation type="submission" date="2023-03" db="EMBL/GenBank/DDBJ databases">
        <title>Draft genome sequence of Thalassotalea insulae KCTC 62186T.</title>
        <authorList>
            <person name="Sawabe T."/>
        </authorList>
    </citation>
    <scope>NUCLEOTIDE SEQUENCE [LARGE SCALE GENOMIC DNA]</scope>
    <source>
        <strain evidence="9 10">KCTC 62186</strain>
    </source>
</reference>
<evidence type="ECO:0000259" key="8">
    <source>
        <dbReference type="Pfam" id="PF01288"/>
    </source>
</evidence>
<keyword evidence="7" id="KW-0289">Folate biosynthesis</keyword>
<dbReference type="Pfam" id="PF01288">
    <property type="entry name" value="HPPK"/>
    <property type="match status" value="1"/>
</dbReference>
<dbReference type="EMBL" id="BSST01000001">
    <property type="protein sequence ID" value="GLX77699.1"/>
    <property type="molecule type" value="Genomic_DNA"/>
</dbReference>
<comment type="caution">
    <text evidence="9">The sequence shown here is derived from an EMBL/GenBank/DDBJ whole genome shotgun (WGS) entry which is preliminary data.</text>
</comment>
<evidence type="ECO:0000256" key="3">
    <source>
        <dbReference type="ARBA" id="ARBA00022679"/>
    </source>
</evidence>
<gene>
    <name evidence="9" type="primary">folK-2</name>
    <name evidence="9" type="ORF">tinsulaeT_10390</name>
</gene>
<evidence type="ECO:0000256" key="7">
    <source>
        <dbReference type="ARBA" id="ARBA00022909"/>
    </source>
</evidence>
<protein>
    <recommendedName>
        <fullName evidence="2">2-amino-4-hydroxy-6-hydroxymethyldihydropteridine diphosphokinase</fullName>
        <ecNumber evidence="2">2.7.6.3</ecNumber>
    </recommendedName>
</protein>
<evidence type="ECO:0000313" key="9">
    <source>
        <dbReference type="EMBL" id="GLX77699.1"/>
    </source>
</evidence>
<feature type="domain" description="7,8-dihydro-6-hydroxymethylpterin-pyrophosphokinase" evidence="8">
    <location>
        <begin position="5"/>
        <end position="129"/>
    </location>
</feature>
<comment type="pathway">
    <text evidence="1">Cofactor biosynthesis; tetrahydrofolate biosynthesis; 2-amino-4-hydroxy-6-hydroxymethyl-7,8-dihydropteridine diphosphate from 7,8-dihydroneopterin triphosphate: step 4/4.</text>
</comment>
<dbReference type="NCBIfam" id="TIGR01498">
    <property type="entry name" value="folK"/>
    <property type="match status" value="1"/>
</dbReference>
<proteinExistence type="predicted"/>
<name>A0ABQ6GQ08_9GAMM</name>
<dbReference type="SUPFAM" id="SSF55083">
    <property type="entry name" value="6-hydroxymethyl-7,8-dihydropterin pyrophosphokinase, HPPK"/>
    <property type="match status" value="1"/>
</dbReference>
<evidence type="ECO:0000256" key="4">
    <source>
        <dbReference type="ARBA" id="ARBA00022741"/>
    </source>
</evidence>
<sequence length="167" mass="18895">MARVYLSIGTNIEREKNLFSGLTALNRQLGALTLSSLFESEAVGFSGSPFYNMVVGFDTSLDITSLSQQLRELEYAHGREIDAKKFSPRTLDLDILLYDDLVAQEPVQVPRSEITFNAFVLWPLAEIAPDVLHPILNQTFGQLWQAYDKSQQQLIKVPLSWSPEQEF</sequence>
<dbReference type="RefSeq" id="WP_284243586.1">
    <property type="nucleotide sequence ID" value="NZ_BSST01000001.1"/>
</dbReference>
<dbReference type="Gene3D" id="3.30.70.560">
    <property type="entry name" value="7,8-Dihydro-6-hydroxymethylpterin-pyrophosphokinase HPPK"/>
    <property type="match status" value="1"/>
</dbReference>
<keyword evidence="5" id="KW-0418">Kinase</keyword>
<keyword evidence="4" id="KW-0547">Nucleotide-binding</keyword>
<dbReference type="PANTHER" id="PTHR43071">
    <property type="entry name" value="2-AMINO-4-HYDROXY-6-HYDROXYMETHYLDIHYDROPTERIDINE PYROPHOSPHOKINASE"/>
    <property type="match status" value="1"/>
</dbReference>
<evidence type="ECO:0000256" key="5">
    <source>
        <dbReference type="ARBA" id="ARBA00022777"/>
    </source>
</evidence>
<dbReference type="Proteomes" id="UP001157186">
    <property type="component" value="Unassembled WGS sequence"/>
</dbReference>
<accession>A0ABQ6GQ08</accession>